<dbReference type="RefSeq" id="WP_363796936.1">
    <property type="nucleotide sequence ID" value="NZ_CP159925.1"/>
</dbReference>
<dbReference type="EMBL" id="CP159925">
    <property type="protein sequence ID" value="XCO74079.1"/>
    <property type="molecule type" value="Genomic_DNA"/>
</dbReference>
<dbReference type="AlphaFoldDB" id="A0AAU8MR61"/>
<reference evidence="2" key="1">
    <citation type="submission" date="2024-06" db="EMBL/GenBank/DDBJ databases">
        <authorList>
            <person name="Li S."/>
        </authorList>
    </citation>
    <scope>NUCLEOTIDE SEQUENCE</scope>
    <source>
        <strain evidence="2">SR10</strain>
    </source>
</reference>
<organism evidence="2">
    <name type="scientific">Lysobacter firmicutimachus</name>
    <dbReference type="NCBI Taxonomy" id="1792846"/>
    <lineage>
        <taxon>Bacteria</taxon>
        <taxon>Pseudomonadati</taxon>
        <taxon>Pseudomonadota</taxon>
        <taxon>Gammaproteobacteria</taxon>
        <taxon>Lysobacterales</taxon>
        <taxon>Lysobacteraceae</taxon>
        <taxon>Lysobacter</taxon>
    </lineage>
</organism>
<evidence type="ECO:0000313" key="2">
    <source>
        <dbReference type="EMBL" id="XCO74079.1"/>
    </source>
</evidence>
<gene>
    <name evidence="2" type="ORF">ABU614_17065</name>
</gene>
<sequence>MPLRHATPNRTPIARPALARRAARAVAFVLALAAALPAAAACSGATPTAVAQSFYRSHYLFWDQAPQRLRDVVAAPLLALLRSEHACRDGGELCAIDADPWLGAQDGEAANPRFEAEGRDRVRVAYRFDLGEERSERSAQLLFVQERGCWRVADLISPGGGSLRRSLAQFHRP</sequence>
<keyword evidence="1" id="KW-0732">Signal</keyword>
<name>A0AAU8MR61_9GAMM</name>
<feature type="signal peptide" evidence="1">
    <location>
        <begin position="1"/>
        <end position="40"/>
    </location>
</feature>
<accession>A0AAU8MR61</accession>
<evidence type="ECO:0000256" key="1">
    <source>
        <dbReference type="SAM" id="SignalP"/>
    </source>
</evidence>
<proteinExistence type="predicted"/>
<feature type="chain" id="PRO_5043470846" description="DUF3828 domain-containing protein" evidence="1">
    <location>
        <begin position="41"/>
        <end position="173"/>
    </location>
</feature>
<evidence type="ECO:0008006" key="3">
    <source>
        <dbReference type="Google" id="ProtNLM"/>
    </source>
</evidence>
<protein>
    <recommendedName>
        <fullName evidence="3">DUF3828 domain-containing protein</fullName>
    </recommendedName>
</protein>